<name>A0A3N1NSD2_9GAMM</name>
<sequence>MVLDNVVFWGILHASRRKVKRFAQGGRRQEDAGVRDGGGQVESRTTNWG</sequence>
<comment type="caution">
    <text evidence="2">The sequence shown here is derived from an EMBL/GenBank/DDBJ whole genome shotgun (WGS) entry which is preliminary data.</text>
</comment>
<evidence type="ECO:0000256" key="1">
    <source>
        <dbReference type="SAM" id="MobiDB-lite"/>
    </source>
</evidence>
<protein>
    <submittedName>
        <fullName evidence="2">Uncharacterized protein</fullName>
    </submittedName>
</protein>
<keyword evidence="3" id="KW-1185">Reference proteome</keyword>
<proteinExistence type="predicted"/>
<dbReference type="EMBL" id="RJUK01000002">
    <property type="protein sequence ID" value="ROQ18331.1"/>
    <property type="molecule type" value="Genomic_DNA"/>
</dbReference>
<dbReference type="AlphaFoldDB" id="A0A3N1NSD2"/>
<evidence type="ECO:0000313" key="2">
    <source>
        <dbReference type="EMBL" id="ROQ18331.1"/>
    </source>
</evidence>
<reference evidence="2 3" key="1">
    <citation type="submission" date="2018-11" db="EMBL/GenBank/DDBJ databases">
        <title>Genomic Encyclopedia of Type Strains, Phase IV (KMG-IV): sequencing the most valuable type-strain genomes for metagenomic binning, comparative biology and taxonomic classification.</title>
        <authorList>
            <person name="Goeker M."/>
        </authorList>
    </citation>
    <scope>NUCLEOTIDE SEQUENCE [LARGE SCALE GENOMIC DNA]</scope>
    <source>
        <strain evidence="2 3">DSM 16974</strain>
    </source>
</reference>
<evidence type="ECO:0000313" key="3">
    <source>
        <dbReference type="Proteomes" id="UP000273643"/>
    </source>
</evidence>
<gene>
    <name evidence="2" type="ORF">EDC38_2553</name>
</gene>
<organism evidence="2 3">
    <name type="scientific">Marinimicrobium koreense</name>
    <dbReference type="NCBI Taxonomy" id="306545"/>
    <lineage>
        <taxon>Bacteria</taxon>
        <taxon>Pseudomonadati</taxon>
        <taxon>Pseudomonadota</taxon>
        <taxon>Gammaproteobacteria</taxon>
        <taxon>Cellvibrionales</taxon>
        <taxon>Cellvibrionaceae</taxon>
        <taxon>Marinimicrobium</taxon>
    </lineage>
</organism>
<dbReference type="Proteomes" id="UP000273643">
    <property type="component" value="Unassembled WGS sequence"/>
</dbReference>
<feature type="region of interest" description="Disordered" evidence="1">
    <location>
        <begin position="22"/>
        <end position="49"/>
    </location>
</feature>
<accession>A0A3N1NSD2</accession>